<accession>A0ABY7FFT1</accession>
<evidence type="ECO:0000313" key="1">
    <source>
        <dbReference type="EMBL" id="WAR18086.1"/>
    </source>
</evidence>
<gene>
    <name evidence="1" type="ORF">MAR_032680</name>
</gene>
<dbReference type="EMBL" id="CP111021">
    <property type="protein sequence ID" value="WAR18086.1"/>
    <property type="molecule type" value="Genomic_DNA"/>
</dbReference>
<dbReference type="Proteomes" id="UP001164746">
    <property type="component" value="Chromosome 10"/>
</dbReference>
<reference evidence="1" key="1">
    <citation type="submission" date="2022-11" db="EMBL/GenBank/DDBJ databases">
        <title>Centuries of genome instability and evolution in soft-shell clam transmissible cancer (bioRxiv).</title>
        <authorList>
            <person name="Hart S.F.M."/>
            <person name="Yonemitsu M.A."/>
            <person name="Giersch R.M."/>
            <person name="Beal B.F."/>
            <person name="Arriagada G."/>
            <person name="Davis B.W."/>
            <person name="Ostrander E.A."/>
            <person name="Goff S.P."/>
            <person name="Metzger M.J."/>
        </authorList>
    </citation>
    <scope>NUCLEOTIDE SEQUENCE</scope>
    <source>
        <strain evidence="1">MELC-2E11</strain>
        <tissue evidence="1">Siphon/mantle</tissue>
    </source>
</reference>
<protein>
    <submittedName>
        <fullName evidence="1">Uncharacterized protein</fullName>
    </submittedName>
</protein>
<organism evidence="1 2">
    <name type="scientific">Mya arenaria</name>
    <name type="common">Soft-shell clam</name>
    <dbReference type="NCBI Taxonomy" id="6604"/>
    <lineage>
        <taxon>Eukaryota</taxon>
        <taxon>Metazoa</taxon>
        <taxon>Spiralia</taxon>
        <taxon>Lophotrochozoa</taxon>
        <taxon>Mollusca</taxon>
        <taxon>Bivalvia</taxon>
        <taxon>Autobranchia</taxon>
        <taxon>Heteroconchia</taxon>
        <taxon>Euheterodonta</taxon>
        <taxon>Imparidentia</taxon>
        <taxon>Neoheterodontei</taxon>
        <taxon>Myida</taxon>
        <taxon>Myoidea</taxon>
        <taxon>Myidae</taxon>
        <taxon>Mya</taxon>
    </lineage>
</organism>
<proteinExistence type="predicted"/>
<evidence type="ECO:0000313" key="2">
    <source>
        <dbReference type="Proteomes" id="UP001164746"/>
    </source>
</evidence>
<sequence>MISGSRYENNVQYRKAGRRLTLNYSLCDSIIKALNEIVSACSSDNITSLLLVGGYSESPYMTERIRQ</sequence>
<keyword evidence="2" id="KW-1185">Reference proteome</keyword>
<name>A0ABY7FFT1_MYAAR</name>